<dbReference type="Gene3D" id="3.60.21.10">
    <property type="match status" value="1"/>
</dbReference>
<dbReference type="eggNOG" id="ENOG5034CFV">
    <property type="taxonomic scope" value="Bacteria"/>
</dbReference>
<dbReference type="InterPro" id="IPR048521">
    <property type="entry name" value="WipA_Phos"/>
</dbReference>
<sequence length="367" mass="42483">MNGFSKLTLFLIVCFVIQAKSFAHKPYNELQVSHVNLYHYPKEIVVHAPDVEVTIGDLHGNALKLLNFLIRNDVIKIPEKEYQLFVAIYKKSPDELTARDLELFQIILNTAQINRAHKIRFLGDDLCDRGMNDYYTLAIYKRLDTAAVPFEVVLSNHGNFFLTAYERPEQSFSYNPYGDGENEALVQSMLHLGKIIDRGLVDKKEVLDTVRNHYLKHLVLPGYTLTPAKNEITLYSHAPVDIAMLASLAHDLKVPFHDDTLDELRLSLDEINKQIQQWIMSNTFSLNYWRLNREHKKDNTQSPLKQVLWNRDYTILKRAYHPENKSYTVNYVHGHDSMSNVFNLDNLFGKGGYKEYKGPYAVHVTHS</sequence>
<keyword evidence="3" id="KW-1185">Reference proteome</keyword>
<dbReference type="PATRIC" id="fig|1122169.6.peg.2731"/>
<dbReference type="SUPFAM" id="SSF56300">
    <property type="entry name" value="Metallo-dependent phosphatases"/>
    <property type="match status" value="1"/>
</dbReference>
<protein>
    <recommendedName>
        <fullName evidence="1">WipA-like phosphatase domain-containing protein</fullName>
    </recommendedName>
</protein>
<dbReference type="AlphaFoldDB" id="A0A0W0YKU0"/>
<dbReference type="InterPro" id="IPR029052">
    <property type="entry name" value="Metallo-depent_PP-like"/>
</dbReference>
<evidence type="ECO:0000259" key="1">
    <source>
        <dbReference type="Pfam" id="PF21663"/>
    </source>
</evidence>
<dbReference type="GO" id="GO:0016791">
    <property type="term" value="F:phosphatase activity"/>
    <property type="evidence" value="ECO:0007669"/>
    <property type="project" value="InterPro"/>
</dbReference>
<evidence type="ECO:0000313" key="3">
    <source>
        <dbReference type="Proteomes" id="UP000054600"/>
    </source>
</evidence>
<comment type="caution">
    <text evidence="2">The sequence shown here is derived from an EMBL/GenBank/DDBJ whole genome shotgun (WGS) entry which is preliminary data.</text>
</comment>
<proteinExistence type="predicted"/>
<accession>A0A0W0YKU0</accession>
<dbReference type="Proteomes" id="UP000054600">
    <property type="component" value="Unassembled WGS sequence"/>
</dbReference>
<dbReference type="NCBIfam" id="NF043030">
    <property type="entry name" value="T4SS_Wip"/>
    <property type="match status" value="1"/>
</dbReference>
<reference evidence="2 3" key="1">
    <citation type="submission" date="2015-11" db="EMBL/GenBank/DDBJ databases">
        <title>Genomic analysis of 38 Legionella species identifies large and diverse effector repertoires.</title>
        <authorList>
            <person name="Burstein D."/>
            <person name="Amaro F."/>
            <person name="Zusman T."/>
            <person name="Lifshitz Z."/>
            <person name="Cohen O."/>
            <person name="Gilbert J.A."/>
            <person name="Pupko T."/>
            <person name="Shuman H.A."/>
            <person name="Segal G."/>
        </authorList>
    </citation>
    <scope>NUCLEOTIDE SEQUENCE [LARGE SCALE GENOMIC DNA]</scope>
    <source>
        <strain evidence="2 3">ATCC 49655</strain>
    </source>
</reference>
<dbReference type="EMBL" id="LNYW01000066">
    <property type="protein sequence ID" value="KTD57537.1"/>
    <property type="molecule type" value="Genomic_DNA"/>
</dbReference>
<organism evidence="2 3">
    <name type="scientific">Legionella shakespearei DSM 23087</name>
    <dbReference type="NCBI Taxonomy" id="1122169"/>
    <lineage>
        <taxon>Bacteria</taxon>
        <taxon>Pseudomonadati</taxon>
        <taxon>Pseudomonadota</taxon>
        <taxon>Gammaproteobacteria</taxon>
        <taxon>Legionellales</taxon>
        <taxon>Legionellaceae</taxon>
        <taxon>Legionella</taxon>
    </lineage>
</organism>
<dbReference type="Pfam" id="PF21663">
    <property type="entry name" value="WipA_Phos"/>
    <property type="match status" value="1"/>
</dbReference>
<dbReference type="RefSeq" id="WP_018576107.1">
    <property type="nucleotide sequence ID" value="NZ_KB892382.1"/>
</dbReference>
<feature type="domain" description="WipA-like phosphatase" evidence="1">
    <location>
        <begin position="119"/>
        <end position="350"/>
    </location>
</feature>
<gene>
    <name evidence="2" type="ORF">Lsha_2378</name>
</gene>
<evidence type="ECO:0000313" key="2">
    <source>
        <dbReference type="EMBL" id="KTD57537.1"/>
    </source>
</evidence>
<name>A0A0W0YKU0_9GAMM</name>
<dbReference type="OrthoDB" id="5654315at2"/>